<dbReference type="Gene3D" id="3.30.420.40">
    <property type="match status" value="1"/>
</dbReference>
<reference evidence="2 3" key="1">
    <citation type="submission" date="2022-05" db="EMBL/GenBank/DDBJ databases">
        <title>Genome Sequencing of Bee-Associated Microbes.</title>
        <authorList>
            <person name="Dunlap C."/>
        </authorList>
    </citation>
    <scope>NUCLEOTIDE SEQUENCE [LARGE SCALE GENOMIC DNA]</scope>
    <source>
        <strain evidence="2 3">NRRL B-14421</strain>
    </source>
</reference>
<organism evidence="2 3">
    <name type="scientific">Paenibacillus alginolyticus</name>
    <dbReference type="NCBI Taxonomy" id="59839"/>
    <lineage>
        <taxon>Bacteria</taxon>
        <taxon>Bacillati</taxon>
        <taxon>Bacillota</taxon>
        <taxon>Bacilli</taxon>
        <taxon>Bacillales</taxon>
        <taxon>Paenibacillaceae</taxon>
        <taxon>Paenibacillus</taxon>
    </lineage>
</organism>
<dbReference type="Pfam" id="PF02541">
    <property type="entry name" value="Ppx-GppA"/>
    <property type="match status" value="1"/>
</dbReference>
<evidence type="ECO:0000259" key="1">
    <source>
        <dbReference type="Pfam" id="PF02541"/>
    </source>
</evidence>
<gene>
    <name evidence="2" type="ORF">M5X19_16470</name>
</gene>
<feature type="domain" description="Ppx/GppA phosphatase N-terminal" evidence="1">
    <location>
        <begin position="60"/>
        <end position="189"/>
    </location>
</feature>
<name>A0ABT4GEI3_9BACL</name>
<sequence>MHSNKLILDLGSHSAKVFRKSNDHIEQVDVLTWELLESGVDLPSIEGTLKSLLSTQGSFIEGLGQGDIEAIGTEAMRRSPLLSEHMQEVCRNLRIAYRTISQKEEADLLKKAIAESDIPSDLDVINAGGGSIQVITSESEAPYLIPFGISDLNQQFNLLGPPEQRQIATCIKWLSCRLPASLEQFAYTGGEKTYLRHFQIELEDDLYCHRSDFTLLTRQLAAQDLQTLEANSPFDPKWMRGAIASNCVVLAGLIKSGATKFMPSDLNIAHGFIRQL</sequence>
<evidence type="ECO:0000313" key="3">
    <source>
        <dbReference type="Proteomes" id="UP001527099"/>
    </source>
</evidence>
<keyword evidence="3" id="KW-1185">Reference proteome</keyword>
<dbReference type="EMBL" id="JAMDMX010000048">
    <property type="protein sequence ID" value="MCY9694488.1"/>
    <property type="molecule type" value="Genomic_DNA"/>
</dbReference>
<dbReference type="Proteomes" id="UP001527099">
    <property type="component" value="Unassembled WGS sequence"/>
</dbReference>
<dbReference type="RefSeq" id="WP_036633223.1">
    <property type="nucleotide sequence ID" value="NZ_JAMDMW010000069.1"/>
</dbReference>
<accession>A0ABT4GEI3</accession>
<evidence type="ECO:0000313" key="2">
    <source>
        <dbReference type="EMBL" id="MCY9694488.1"/>
    </source>
</evidence>
<dbReference type="InterPro" id="IPR003695">
    <property type="entry name" value="Ppx_GppA_N"/>
</dbReference>
<proteinExistence type="predicted"/>
<comment type="caution">
    <text evidence="2">The sequence shown here is derived from an EMBL/GenBank/DDBJ whole genome shotgun (WGS) entry which is preliminary data.</text>
</comment>
<dbReference type="Gene3D" id="3.30.420.150">
    <property type="entry name" value="Exopolyphosphatase. Domain 2"/>
    <property type="match status" value="1"/>
</dbReference>
<protein>
    <recommendedName>
        <fullName evidence="1">Ppx/GppA phosphatase N-terminal domain-containing protein</fullName>
    </recommendedName>
</protein>